<protein>
    <submittedName>
        <fullName evidence="4">Major facilitator superfamily</fullName>
    </submittedName>
</protein>
<evidence type="ECO:0000313" key="4">
    <source>
        <dbReference type="EMBL" id="KZL80884.1"/>
    </source>
</evidence>
<dbReference type="GO" id="GO:0043386">
    <property type="term" value="P:mycotoxin biosynthetic process"/>
    <property type="evidence" value="ECO:0007669"/>
    <property type="project" value="InterPro"/>
</dbReference>
<dbReference type="GO" id="GO:0016491">
    <property type="term" value="F:oxidoreductase activity"/>
    <property type="evidence" value="ECO:0007669"/>
    <property type="project" value="UniProtKB-KW"/>
</dbReference>
<dbReference type="STRING" id="1573173.A0A167B4N9"/>
<keyword evidence="5" id="KW-1185">Reference proteome</keyword>
<dbReference type="PANTHER" id="PTHR33365">
    <property type="entry name" value="YALI0B05434P"/>
    <property type="match status" value="1"/>
</dbReference>
<evidence type="ECO:0000313" key="5">
    <source>
        <dbReference type="Proteomes" id="UP000076584"/>
    </source>
</evidence>
<name>A0A167B4N9_COLIC</name>
<dbReference type="InterPro" id="IPR021765">
    <property type="entry name" value="UstYa-like"/>
</dbReference>
<evidence type="ECO:0000256" key="3">
    <source>
        <dbReference type="ARBA" id="ARBA00035112"/>
    </source>
</evidence>
<evidence type="ECO:0000256" key="2">
    <source>
        <dbReference type="ARBA" id="ARBA00023002"/>
    </source>
</evidence>
<accession>A0A167B4N9</accession>
<dbReference type="OrthoDB" id="3687641at2759"/>
<dbReference type="Proteomes" id="UP000076584">
    <property type="component" value="Unassembled WGS sequence"/>
</dbReference>
<keyword evidence="2" id="KW-0560">Oxidoreductase</keyword>
<reference evidence="4 5" key="1">
    <citation type="submission" date="2015-06" db="EMBL/GenBank/DDBJ databases">
        <title>Survival trade-offs in plant roots during colonization by closely related pathogenic and mutualistic fungi.</title>
        <authorList>
            <person name="Hacquard S."/>
            <person name="Kracher B."/>
            <person name="Hiruma K."/>
            <person name="Weinman A."/>
            <person name="Muench P."/>
            <person name="Garrido Oter R."/>
            <person name="Ver Loren van Themaat E."/>
            <person name="Dallerey J.-F."/>
            <person name="Damm U."/>
            <person name="Henrissat B."/>
            <person name="Lespinet O."/>
            <person name="Thon M."/>
            <person name="Kemen E."/>
            <person name="McHardy A.C."/>
            <person name="Schulze-Lefert P."/>
            <person name="O'Connell R.J."/>
        </authorList>
    </citation>
    <scope>NUCLEOTIDE SEQUENCE [LARGE SCALE GENOMIC DNA]</scope>
    <source>
        <strain evidence="4 5">MAFF 238704</strain>
    </source>
</reference>
<dbReference type="PANTHER" id="PTHR33365:SF11">
    <property type="entry name" value="TAT PATHWAY SIGNAL SEQUENCE"/>
    <property type="match status" value="1"/>
</dbReference>
<sequence length="260" mass="30079">MGRQSTDDEIGEYSHSSEYVGFLGQRGHTCEKPKPCRFREWLQMLFYATTTVLNITAIILLVRNYSTSSTAAGEEASHVVPSFTKEFVKFQPELENYTLNYTSKEESAIVRQRWQDLLPKGGGDVHIPNHEKYEHLSEPWIDPHGKTLWKVAWAHQLHCLYLIMNDFDRTIRYGPTGKENQVEDGHFQVHTNHCFDYLRQSILCTADMTLEGKVLGRDGGPGTDGWGHLHTCRNRREMIQWAEDRRVKDKRFIIDPDAPL</sequence>
<comment type="similarity">
    <text evidence="3">Belongs to the ustYa family.</text>
</comment>
<dbReference type="AlphaFoldDB" id="A0A167B4N9"/>
<dbReference type="EMBL" id="LFIW01001804">
    <property type="protein sequence ID" value="KZL80884.1"/>
    <property type="molecule type" value="Genomic_DNA"/>
</dbReference>
<comment type="caution">
    <text evidence="4">The sequence shown here is derived from an EMBL/GenBank/DDBJ whole genome shotgun (WGS) entry which is preliminary data.</text>
</comment>
<dbReference type="Pfam" id="PF11807">
    <property type="entry name" value="UstYa"/>
    <property type="match status" value="1"/>
</dbReference>
<gene>
    <name evidence="4" type="ORF">CI238_12402</name>
</gene>
<proteinExistence type="inferred from homology"/>
<comment type="pathway">
    <text evidence="1">Mycotoxin biosynthesis.</text>
</comment>
<evidence type="ECO:0000256" key="1">
    <source>
        <dbReference type="ARBA" id="ARBA00004685"/>
    </source>
</evidence>
<organism evidence="4 5">
    <name type="scientific">Colletotrichum incanum</name>
    <name type="common">Soybean anthracnose fungus</name>
    <dbReference type="NCBI Taxonomy" id="1573173"/>
    <lineage>
        <taxon>Eukaryota</taxon>
        <taxon>Fungi</taxon>
        <taxon>Dikarya</taxon>
        <taxon>Ascomycota</taxon>
        <taxon>Pezizomycotina</taxon>
        <taxon>Sordariomycetes</taxon>
        <taxon>Hypocreomycetidae</taxon>
        <taxon>Glomerellales</taxon>
        <taxon>Glomerellaceae</taxon>
        <taxon>Colletotrichum</taxon>
        <taxon>Colletotrichum spaethianum species complex</taxon>
    </lineage>
</organism>